<organism evidence="1 2">
    <name type="scientific">Sphaerobolus stellatus (strain SS14)</name>
    <dbReference type="NCBI Taxonomy" id="990650"/>
    <lineage>
        <taxon>Eukaryota</taxon>
        <taxon>Fungi</taxon>
        <taxon>Dikarya</taxon>
        <taxon>Basidiomycota</taxon>
        <taxon>Agaricomycotina</taxon>
        <taxon>Agaricomycetes</taxon>
        <taxon>Phallomycetidae</taxon>
        <taxon>Geastrales</taxon>
        <taxon>Sphaerobolaceae</taxon>
        <taxon>Sphaerobolus</taxon>
    </lineage>
</organism>
<sequence length="155" mass="17646">MTSDQTPLKLRLFENQICWRLRSLQQAIQSYRNDLSSSRYMNIRGYLLCIHLDSLEPDIDMESLFLSFSSIFRVSFSLNYHTLDLLPGASGKLTRVAKCLPSLSICYLVLSSLGLLWVTKDRLILLDLLPTFKISRKAGSEGSNKSRAFSTTFIL</sequence>
<proteinExistence type="predicted"/>
<dbReference type="HOGENOM" id="CLU_1696615_0_0_1"/>
<dbReference type="EMBL" id="KN837109">
    <property type="protein sequence ID" value="KIJ45985.1"/>
    <property type="molecule type" value="Genomic_DNA"/>
</dbReference>
<dbReference type="Proteomes" id="UP000054279">
    <property type="component" value="Unassembled WGS sequence"/>
</dbReference>
<protein>
    <submittedName>
        <fullName evidence="1">Uncharacterized protein</fullName>
    </submittedName>
</protein>
<accession>A0A0C9W2V8</accession>
<dbReference type="AlphaFoldDB" id="A0A0C9W2V8"/>
<evidence type="ECO:0000313" key="1">
    <source>
        <dbReference type="EMBL" id="KIJ45985.1"/>
    </source>
</evidence>
<gene>
    <name evidence="1" type="ORF">M422DRAFT_250410</name>
</gene>
<keyword evidence="2" id="KW-1185">Reference proteome</keyword>
<evidence type="ECO:0000313" key="2">
    <source>
        <dbReference type="Proteomes" id="UP000054279"/>
    </source>
</evidence>
<name>A0A0C9W2V8_SPHS4</name>
<reference evidence="1 2" key="1">
    <citation type="submission" date="2014-06" db="EMBL/GenBank/DDBJ databases">
        <title>Evolutionary Origins and Diversification of the Mycorrhizal Mutualists.</title>
        <authorList>
            <consortium name="DOE Joint Genome Institute"/>
            <consortium name="Mycorrhizal Genomics Consortium"/>
            <person name="Kohler A."/>
            <person name="Kuo A."/>
            <person name="Nagy L.G."/>
            <person name="Floudas D."/>
            <person name="Copeland A."/>
            <person name="Barry K.W."/>
            <person name="Cichocki N."/>
            <person name="Veneault-Fourrey C."/>
            <person name="LaButti K."/>
            <person name="Lindquist E.A."/>
            <person name="Lipzen A."/>
            <person name="Lundell T."/>
            <person name="Morin E."/>
            <person name="Murat C."/>
            <person name="Riley R."/>
            <person name="Ohm R."/>
            <person name="Sun H."/>
            <person name="Tunlid A."/>
            <person name="Henrissat B."/>
            <person name="Grigoriev I.V."/>
            <person name="Hibbett D.S."/>
            <person name="Martin F."/>
        </authorList>
    </citation>
    <scope>NUCLEOTIDE SEQUENCE [LARGE SCALE GENOMIC DNA]</scope>
    <source>
        <strain evidence="1 2">SS14</strain>
    </source>
</reference>